<dbReference type="InterPro" id="IPR050553">
    <property type="entry name" value="Thioredoxin_ResA/DsbE_sf"/>
</dbReference>
<dbReference type="RefSeq" id="WP_377023252.1">
    <property type="nucleotide sequence ID" value="NZ_JBHLTS010000022.1"/>
</dbReference>
<evidence type="ECO:0000256" key="1">
    <source>
        <dbReference type="ARBA" id="ARBA00023284"/>
    </source>
</evidence>
<proteinExistence type="predicted"/>
<evidence type="ECO:0000313" key="3">
    <source>
        <dbReference type="EMBL" id="MFC0515422.1"/>
    </source>
</evidence>
<sequence length="796" mass="90845">MKKLTLLLLLLFVCFSHIYGQSIILEKNKEFEMDIHNLNHFTDYTENSNYIYAFKVLGKDGVNTLLDCRMVRAVISNVNKNPINSNALNSDSVRTARLNSSWTLTPLALLQQSFTITVAPNGDLVKINGVDEILQKAANRWVLNDNIAAELKNNGVEFTKAAIEKIFPQLPKQTIGYRSEWTGRYLSFNATAIDGSLLYLVIVGKDKDPDIGGSGIFNQVTGLFEQLQYKTLIKLIDINGKNESYIDLNYKQKLRYGSGHYLAADTAWINMLVKTNQYFGKAFMDKMDFDSTRAFTYLRAHDAAFANDPYYATAKLDLVQRGAGNNYEVYGKQLRNTPAKFLKGNEVHLFNKFTESMNTSADSAYEVSKYMYQMDTFNGLVQESYSQNFLSFKVADLLQDDDFKKYVADKKLSDADVEKMVAEMNEKRKVVETNGAKLLSLLHQDKDPMMQQKINPLYLWVNAKNHENDNAVLSKTTDAFMKMRDSEMKNGNGGRYALLFYKLLLTTPQKNKASAVLQKTIENLERFTADTLYKNRYADQNILAYAWYLKYQAAKPADSVKALQYLSKAARYSPAGNKEKAYTSFYDRVFLHSKESYRQEFIERLFSVGDNEQALKVFADHINSAPTSIGEMQKNYEEHFPGKKFRDFFVANILTSWQAAPDFVLKGIDGKERSLAEFKNHWLVIDFWGTWCPPCRGEMPDINAFNKELKDGKYTGINFLSVACRDRADNVKAYLDNNKFDIPAAMANETIEKLYKIVGYPSKILVSPEGKMLALKFGDDWASTIKKFNDLYPVND</sequence>
<accession>A0ABV6L7J0</accession>
<dbReference type="InterPro" id="IPR000866">
    <property type="entry name" value="AhpC/TSA"/>
</dbReference>
<reference evidence="3 4" key="1">
    <citation type="submission" date="2024-09" db="EMBL/GenBank/DDBJ databases">
        <authorList>
            <person name="Sun Q."/>
            <person name="Mori K."/>
        </authorList>
    </citation>
    <scope>NUCLEOTIDE SEQUENCE [LARGE SCALE GENOMIC DNA]</scope>
    <source>
        <strain evidence="3 4">NCAIM B.02415</strain>
    </source>
</reference>
<keyword evidence="1" id="KW-0676">Redox-active center</keyword>
<dbReference type="SUPFAM" id="SSF52833">
    <property type="entry name" value="Thioredoxin-like"/>
    <property type="match status" value="1"/>
</dbReference>
<evidence type="ECO:0000259" key="2">
    <source>
        <dbReference type="PROSITE" id="PS51352"/>
    </source>
</evidence>
<dbReference type="PROSITE" id="PS51352">
    <property type="entry name" value="THIOREDOXIN_2"/>
    <property type="match status" value="1"/>
</dbReference>
<keyword evidence="4" id="KW-1185">Reference proteome</keyword>
<organism evidence="3 4">
    <name type="scientific">Mucilaginibacter angelicae</name>
    <dbReference type="NCBI Taxonomy" id="869718"/>
    <lineage>
        <taxon>Bacteria</taxon>
        <taxon>Pseudomonadati</taxon>
        <taxon>Bacteroidota</taxon>
        <taxon>Sphingobacteriia</taxon>
        <taxon>Sphingobacteriales</taxon>
        <taxon>Sphingobacteriaceae</taxon>
        <taxon>Mucilaginibacter</taxon>
    </lineage>
</organism>
<dbReference type="PROSITE" id="PS00194">
    <property type="entry name" value="THIOREDOXIN_1"/>
    <property type="match status" value="1"/>
</dbReference>
<feature type="domain" description="Thioredoxin" evidence="2">
    <location>
        <begin position="654"/>
        <end position="796"/>
    </location>
</feature>
<comment type="caution">
    <text evidence="3">The sequence shown here is derived from an EMBL/GenBank/DDBJ whole genome shotgun (WGS) entry which is preliminary data.</text>
</comment>
<dbReference type="InterPro" id="IPR013766">
    <property type="entry name" value="Thioredoxin_domain"/>
</dbReference>
<dbReference type="Gene3D" id="3.40.30.10">
    <property type="entry name" value="Glutaredoxin"/>
    <property type="match status" value="1"/>
</dbReference>
<name>A0ABV6L7J0_9SPHI</name>
<dbReference type="Proteomes" id="UP001589828">
    <property type="component" value="Unassembled WGS sequence"/>
</dbReference>
<dbReference type="InterPro" id="IPR036249">
    <property type="entry name" value="Thioredoxin-like_sf"/>
</dbReference>
<dbReference type="Pfam" id="PF00578">
    <property type="entry name" value="AhpC-TSA"/>
    <property type="match status" value="1"/>
</dbReference>
<dbReference type="PANTHER" id="PTHR42852">
    <property type="entry name" value="THIOL:DISULFIDE INTERCHANGE PROTEIN DSBE"/>
    <property type="match status" value="1"/>
</dbReference>
<dbReference type="InterPro" id="IPR017937">
    <property type="entry name" value="Thioredoxin_CS"/>
</dbReference>
<dbReference type="EMBL" id="JBHLTS010000022">
    <property type="protein sequence ID" value="MFC0515422.1"/>
    <property type="molecule type" value="Genomic_DNA"/>
</dbReference>
<dbReference type="CDD" id="cd02966">
    <property type="entry name" value="TlpA_like_family"/>
    <property type="match status" value="1"/>
</dbReference>
<dbReference type="PANTHER" id="PTHR42852:SF17">
    <property type="entry name" value="THIOREDOXIN-LIKE PROTEIN HI_1115"/>
    <property type="match status" value="1"/>
</dbReference>
<gene>
    <name evidence="3" type="ORF">ACFFGT_14480</name>
</gene>
<protein>
    <submittedName>
        <fullName evidence="3">TlpA family protein disulfide reductase</fullName>
    </submittedName>
</protein>
<evidence type="ECO:0000313" key="4">
    <source>
        <dbReference type="Proteomes" id="UP001589828"/>
    </source>
</evidence>